<reference evidence="5 6" key="1">
    <citation type="journal article" date="2019" name="PLoS Pathog.">
        <title>Genome sequence of the bovine parasite Schistosoma bovis Tanzania.</title>
        <authorList>
            <person name="Oey H."/>
            <person name="Zakrzewski M."/>
            <person name="Gobert G."/>
            <person name="Gravermann K."/>
            <person name="Stoye J."/>
            <person name="Jones M."/>
            <person name="Mcmanus D."/>
            <person name="Krause L."/>
        </authorList>
    </citation>
    <scope>NUCLEOTIDE SEQUENCE [LARGE SCALE GENOMIC DNA]</scope>
    <source>
        <strain evidence="5 6">TAN1997</strain>
    </source>
</reference>
<feature type="non-terminal residue" evidence="5">
    <location>
        <position position="1"/>
    </location>
</feature>
<dbReference type="STRING" id="6184.A0A430QM25"/>
<protein>
    <recommendedName>
        <fullName evidence="4">Fcf2 pre-rRNA processing C-terminal domain-containing protein</fullName>
    </recommendedName>
</protein>
<feature type="region of interest" description="Disordered" evidence="3">
    <location>
        <begin position="181"/>
        <end position="200"/>
    </location>
</feature>
<evidence type="ECO:0000313" key="6">
    <source>
        <dbReference type="Proteomes" id="UP000290809"/>
    </source>
</evidence>
<dbReference type="GO" id="GO:0003723">
    <property type="term" value="F:RNA binding"/>
    <property type="evidence" value="ECO:0007669"/>
    <property type="project" value="TreeGrafter"/>
</dbReference>
<evidence type="ECO:0000313" key="5">
    <source>
        <dbReference type="EMBL" id="RTG88749.1"/>
    </source>
</evidence>
<keyword evidence="2" id="KW-0539">Nucleus</keyword>
<organism evidence="5 6">
    <name type="scientific">Schistosoma bovis</name>
    <name type="common">Blood fluke</name>
    <dbReference type="NCBI Taxonomy" id="6184"/>
    <lineage>
        <taxon>Eukaryota</taxon>
        <taxon>Metazoa</taxon>
        <taxon>Spiralia</taxon>
        <taxon>Lophotrochozoa</taxon>
        <taxon>Platyhelminthes</taxon>
        <taxon>Trematoda</taxon>
        <taxon>Digenea</taxon>
        <taxon>Strigeidida</taxon>
        <taxon>Schistosomatoidea</taxon>
        <taxon>Schistosomatidae</taxon>
        <taxon>Schistosoma</taxon>
    </lineage>
</organism>
<dbReference type="Proteomes" id="UP000290809">
    <property type="component" value="Unassembled WGS sequence"/>
</dbReference>
<feature type="compositionally biased region" description="Basic residues" evidence="3">
    <location>
        <begin position="183"/>
        <end position="193"/>
    </location>
</feature>
<feature type="domain" description="Fcf2 pre-rRNA processing C-terminal" evidence="4">
    <location>
        <begin position="69"/>
        <end position="158"/>
    </location>
</feature>
<proteinExistence type="predicted"/>
<evidence type="ECO:0000256" key="1">
    <source>
        <dbReference type="ARBA" id="ARBA00004604"/>
    </source>
</evidence>
<comment type="subcellular location">
    <subcellularLocation>
        <location evidence="1">Nucleus</location>
        <location evidence="1">Nucleolus</location>
    </subcellularLocation>
</comment>
<dbReference type="PANTHER" id="PTHR21686:SF12">
    <property type="entry name" value="DEOXYNUCLEOTIDYLTRANSFERASE TERMINAL-INTERACTING PROTEIN 2"/>
    <property type="match status" value="1"/>
</dbReference>
<evidence type="ECO:0000256" key="2">
    <source>
        <dbReference type="ARBA" id="ARBA00023242"/>
    </source>
</evidence>
<dbReference type="Pfam" id="PF08698">
    <property type="entry name" value="Fcf2"/>
    <property type="match status" value="1"/>
</dbReference>
<keyword evidence="6" id="KW-1185">Reference proteome</keyword>
<dbReference type="InterPro" id="IPR039883">
    <property type="entry name" value="Fcf2/DNTTIP2"/>
</dbReference>
<evidence type="ECO:0000259" key="4">
    <source>
        <dbReference type="Pfam" id="PF08698"/>
    </source>
</evidence>
<dbReference type="GO" id="GO:0006396">
    <property type="term" value="P:RNA processing"/>
    <property type="evidence" value="ECO:0007669"/>
    <property type="project" value="TreeGrafter"/>
</dbReference>
<dbReference type="InterPro" id="IPR014810">
    <property type="entry name" value="Fcf2_C"/>
</dbReference>
<name>A0A430QM25_SCHBO</name>
<sequence length="200" mass="22993">WKPPIKLSDCSSEYLQNCPVDYSLLENPFASKPDVYNAEQEAKLWQGLGILTTSTSVVDGEKPPSEAERKSKLSNWFDLPRPDVTEEDRDDLELIRLRRAISSDTHVRRSDGKSAYFQRGVVVDDPGSFYDRLPRKQRGKTLVDELLANAEIMKAQRKRYAKIARAMAEKRAAIKRKEQQQMKRLKTGRKKQKATVVVRE</sequence>
<dbReference type="PANTHER" id="PTHR21686">
    <property type="entry name" value="DEOXYNUCLEOTIDYLTRANSFERASE TERMINAL-INTERACTING PROTEIN 2"/>
    <property type="match status" value="1"/>
</dbReference>
<dbReference type="AlphaFoldDB" id="A0A430QM25"/>
<gene>
    <name evidence="5" type="ORF">DC041_0006768</name>
</gene>
<dbReference type="GO" id="GO:0005730">
    <property type="term" value="C:nucleolus"/>
    <property type="evidence" value="ECO:0007669"/>
    <property type="project" value="UniProtKB-SubCell"/>
</dbReference>
<dbReference type="EMBL" id="QMKO01001554">
    <property type="protein sequence ID" value="RTG88749.1"/>
    <property type="molecule type" value="Genomic_DNA"/>
</dbReference>
<evidence type="ECO:0000256" key="3">
    <source>
        <dbReference type="SAM" id="MobiDB-lite"/>
    </source>
</evidence>
<comment type="caution">
    <text evidence="5">The sequence shown here is derived from an EMBL/GenBank/DDBJ whole genome shotgun (WGS) entry which is preliminary data.</text>
</comment>
<accession>A0A430QM25</accession>